<keyword evidence="3" id="KW-1185">Reference proteome</keyword>
<feature type="transmembrane region" description="Helical" evidence="1">
    <location>
        <begin position="64"/>
        <end position="89"/>
    </location>
</feature>
<proteinExistence type="predicted"/>
<gene>
    <name evidence="2" type="ORF">TorRG33x02_072810</name>
</gene>
<name>A0A2P5FGL1_TREOI</name>
<organism evidence="2 3">
    <name type="scientific">Trema orientale</name>
    <name type="common">Charcoal tree</name>
    <name type="synonym">Celtis orientalis</name>
    <dbReference type="NCBI Taxonomy" id="63057"/>
    <lineage>
        <taxon>Eukaryota</taxon>
        <taxon>Viridiplantae</taxon>
        <taxon>Streptophyta</taxon>
        <taxon>Embryophyta</taxon>
        <taxon>Tracheophyta</taxon>
        <taxon>Spermatophyta</taxon>
        <taxon>Magnoliopsida</taxon>
        <taxon>eudicotyledons</taxon>
        <taxon>Gunneridae</taxon>
        <taxon>Pentapetalae</taxon>
        <taxon>rosids</taxon>
        <taxon>fabids</taxon>
        <taxon>Rosales</taxon>
        <taxon>Cannabaceae</taxon>
        <taxon>Trema</taxon>
    </lineage>
</organism>
<protein>
    <submittedName>
        <fullName evidence="2">Uncharacterized protein</fullName>
    </submittedName>
</protein>
<accession>A0A2P5FGL1</accession>
<keyword evidence="1" id="KW-1133">Transmembrane helix</keyword>
<comment type="caution">
    <text evidence="2">The sequence shown here is derived from an EMBL/GenBank/DDBJ whole genome shotgun (WGS) entry which is preliminary data.</text>
</comment>
<sequence>MTKCSILFHIIRIRRTHSILFLSFFSPYDATLIKLFDFWLLTAISFVNHVLIFLSFFSHIILHWLSFCFFIFLVKLILLHKLVFSYTVFGRRERDIRKERLKVMENIKEKEEYDNLGSIWLEEIDKGMKWNGINSTYSIIWFYLLTMEKSFLWNN</sequence>
<dbReference type="AlphaFoldDB" id="A0A2P5FGL1"/>
<keyword evidence="1" id="KW-0472">Membrane</keyword>
<feature type="non-terminal residue" evidence="2">
    <location>
        <position position="155"/>
    </location>
</feature>
<evidence type="ECO:0000313" key="3">
    <source>
        <dbReference type="Proteomes" id="UP000237000"/>
    </source>
</evidence>
<dbReference type="Proteomes" id="UP000237000">
    <property type="component" value="Unassembled WGS sequence"/>
</dbReference>
<dbReference type="EMBL" id="JXTC01000035">
    <property type="protein sequence ID" value="PON96902.1"/>
    <property type="molecule type" value="Genomic_DNA"/>
</dbReference>
<evidence type="ECO:0000313" key="2">
    <source>
        <dbReference type="EMBL" id="PON96902.1"/>
    </source>
</evidence>
<evidence type="ECO:0000256" key="1">
    <source>
        <dbReference type="SAM" id="Phobius"/>
    </source>
</evidence>
<reference evidence="3" key="1">
    <citation type="submission" date="2016-06" db="EMBL/GenBank/DDBJ databases">
        <title>Parallel loss of symbiosis genes in relatives of nitrogen-fixing non-legume Parasponia.</title>
        <authorList>
            <person name="Van Velzen R."/>
            <person name="Holmer R."/>
            <person name="Bu F."/>
            <person name="Rutten L."/>
            <person name="Van Zeijl A."/>
            <person name="Liu W."/>
            <person name="Santuari L."/>
            <person name="Cao Q."/>
            <person name="Sharma T."/>
            <person name="Shen D."/>
            <person name="Roswanjaya Y."/>
            <person name="Wardhani T."/>
            <person name="Kalhor M.S."/>
            <person name="Jansen J."/>
            <person name="Van den Hoogen J."/>
            <person name="Gungor B."/>
            <person name="Hartog M."/>
            <person name="Hontelez J."/>
            <person name="Verver J."/>
            <person name="Yang W.-C."/>
            <person name="Schijlen E."/>
            <person name="Repin R."/>
            <person name="Schilthuizen M."/>
            <person name="Schranz E."/>
            <person name="Heidstra R."/>
            <person name="Miyata K."/>
            <person name="Fedorova E."/>
            <person name="Kohlen W."/>
            <person name="Bisseling T."/>
            <person name="Smit S."/>
            <person name="Geurts R."/>
        </authorList>
    </citation>
    <scope>NUCLEOTIDE SEQUENCE [LARGE SCALE GENOMIC DNA]</scope>
    <source>
        <strain evidence="3">cv. RG33-2</strain>
    </source>
</reference>
<keyword evidence="1" id="KW-0812">Transmembrane</keyword>
<dbReference type="InParanoid" id="A0A2P5FGL1"/>